<evidence type="ECO:0008006" key="5">
    <source>
        <dbReference type="Google" id="ProtNLM"/>
    </source>
</evidence>
<organism evidence="3 4">
    <name type="scientific">Dietzia psychralcaliphila</name>
    <dbReference type="NCBI Taxonomy" id="139021"/>
    <lineage>
        <taxon>Bacteria</taxon>
        <taxon>Bacillati</taxon>
        <taxon>Actinomycetota</taxon>
        <taxon>Actinomycetes</taxon>
        <taxon>Mycobacteriales</taxon>
        <taxon>Dietziaceae</taxon>
        <taxon>Dietzia</taxon>
    </lineage>
</organism>
<dbReference type="EMBL" id="CP015453">
    <property type="protein sequence ID" value="AWH95253.1"/>
    <property type="molecule type" value="Genomic_DNA"/>
</dbReference>
<gene>
    <name evidence="3" type="ORF">A6048_06870</name>
</gene>
<evidence type="ECO:0000313" key="4">
    <source>
        <dbReference type="Proteomes" id="UP000244903"/>
    </source>
</evidence>
<dbReference type="InterPro" id="IPR011746">
    <property type="entry name" value="Trp_synth-assoc_CHP"/>
</dbReference>
<keyword evidence="2" id="KW-1133">Transmembrane helix</keyword>
<feature type="transmembrane region" description="Helical" evidence="2">
    <location>
        <begin position="149"/>
        <end position="168"/>
    </location>
</feature>
<feature type="region of interest" description="Disordered" evidence="1">
    <location>
        <begin position="181"/>
        <end position="214"/>
    </location>
</feature>
<accession>A0AAD0JPE7</accession>
<evidence type="ECO:0000256" key="2">
    <source>
        <dbReference type="SAM" id="Phobius"/>
    </source>
</evidence>
<dbReference type="InterPro" id="IPR019051">
    <property type="entry name" value="Trp_biosyn_TM_oprn/chp"/>
</dbReference>
<dbReference type="KEGG" id="dpc:A6048_06870"/>
<evidence type="ECO:0000313" key="3">
    <source>
        <dbReference type="EMBL" id="AWH95253.1"/>
    </source>
</evidence>
<dbReference type="Proteomes" id="UP000244903">
    <property type="component" value="Chromosome"/>
</dbReference>
<name>A0AAD0JPE7_9ACTN</name>
<feature type="compositionally biased region" description="Basic and acidic residues" evidence="1">
    <location>
        <begin position="198"/>
        <end position="214"/>
    </location>
</feature>
<dbReference type="AlphaFoldDB" id="A0AAD0JPE7"/>
<keyword evidence="2" id="KW-0472">Membrane</keyword>
<dbReference type="RefSeq" id="WP_107748390.1">
    <property type="nucleotide sequence ID" value="NZ_CP015453.1"/>
</dbReference>
<keyword evidence="4" id="KW-1185">Reference proteome</keyword>
<sequence length="214" mass="22259">MTQSTRFRLPVLLLLVGAVLLWIASRMVWLDVVAFNDQSGEARRSLTGAEWQPALVPLALGALAAVAAVALVRGTGARAVGAVITLLGLATGALLASTVGGVDESRVHSAVTSEEELGSTNAGPGTADAQAVPEWSEITEISTRSPGPAFTGAGALALVAAGVIPMIWPTRKVRRDDRYVTPAARREATEPGEVTADNGRDLWQELDDGRDPTG</sequence>
<keyword evidence="2" id="KW-0812">Transmembrane</keyword>
<proteinExistence type="predicted"/>
<dbReference type="Pfam" id="PF09534">
    <property type="entry name" value="Trp_oprn_chp"/>
    <property type="match status" value="1"/>
</dbReference>
<feature type="transmembrane region" description="Helical" evidence="2">
    <location>
        <begin position="54"/>
        <end position="72"/>
    </location>
</feature>
<feature type="transmembrane region" description="Helical" evidence="2">
    <location>
        <begin position="79"/>
        <end position="99"/>
    </location>
</feature>
<dbReference type="NCBIfam" id="TIGR02234">
    <property type="entry name" value="trp_oprn_chp"/>
    <property type="match status" value="1"/>
</dbReference>
<protein>
    <recommendedName>
        <fullName evidence="5">Membrane protein (TIGR02234 family)</fullName>
    </recommendedName>
</protein>
<evidence type="ECO:0000256" key="1">
    <source>
        <dbReference type="SAM" id="MobiDB-lite"/>
    </source>
</evidence>
<reference evidence="3 4" key="1">
    <citation type="submission" date="2016-04" db="EMBL/GenBank/DDBJ databases">
        <title>Complete genome sequence of the haloalkaliphilic hydrocarbon-degrading bacterium Dietzia psychralcaliphila ILA-1T, isolated from a drain of a fish product-processing plant.</title>
        <authorList>
            <person name="Zhao J."/>
            <person name="Hu B."/>
            <person name="Geng S."/>
            <person name="Nie Y."/>
            <person name="Tang Y."/>
        </authorList>
    </citation>
    <scope>NUCLEOTIDE SEQUENCE [LARGE SCALE GENOMIC DNA]</scope>
    <source>
        <strain evidence="3 4">ILA-1</strain>
    </source>
</reference>